<reference evidence="2 3" key="4">
    <citation type="journal article" date="2018" name="Environ. Microbiol. Rep.">
        <title>Phylogenetic distribution of roseobacticides in the Roseobacter group and their effect on microalgae.</title>
        <authorList>
            <person name="Sonnenschein E.C."/>
            <person name="Phippen C.B."/>
            <person name="Bentzon-Tilia M."/>
            <person name="Rasmussen S.A."/>
            <person name="Nielsen K.F."/>
            <person name="Gram L."/>
        </authorList>
    </citation>
    <scope>NUCLEOTIDE SEQUENCE [LARGE SCALE GENOMIC DNA]</scope>
    <source>
        <strain evidence="2 3">P36</strain>
    </source>
</reference>
<gene>
    <name evidence="2" type="ORF">PhaeoP36_00488</name>
</gene>
<dbReference type="Pfam" id="PF07693">
    <property type="entry name" value="KAP_NTPase"/>
    <property type="match status" value="1"/>
</dbReference>
<reference evidence="2 3" key="3">
    <citation type="journal article" date="2017" name="Int. J. Syst. Evol. Microbiol.">
        <title>Adaptation of Surface-Associated Bacteria to the Open Ocean: A Genomically Distinct Subpopulation of Phaeobacter gallaeciensis Colonizes Pacific Mesozooplankton.</title>
        <authorList>
            <person name="Freese H.M."/>
            <person name="Methner A."/>
            <person name="Overmann J."/>
        </authorList>
    </citation>
    <scope>NUCLEOTIDE SEQUENCE [LARGE SCALE GENOMIC DNA]</scope>
    <source>
        <strain evidence="2 3">P36</strain>
    </source>
</reference>
<dbReference type="InterPro" id="IPR011646">
    <property type="entry name" value="KAP_P-loop"/>
</dbReference>
<evidence type="ECO:0000313" key="2">
    <source>
        <dbReference type="EMBL" id="ATG34658.1"/>
    </source>
</evidence>
<evidence type="ECO:0000313" key="3">
    <source>
        <dbReference type="Proteomes" id="UP000218891"/>
    </source>
</evidence>
<dbReference type="SUPFAM" id="SSF52540">
    <property type="entry name" value="P-loop containing nucleoside triphosphate hydrolases"/>
    <property type="match status" value="1"/>
</dbReference>
<sequence length="614" mass="68904">MKSFPKQNGTMDLPNQIARRVVEKYLNLQSPRYALLIDAPWGCGKTHFIKAATECETDPTRLYVSLYNVHSSDEFDWALVRALNPWTKSTAGNVAGRAKELASGLRFMGLSVDLTKVNMAELALQKLPETIIFDDVERCGLPVKQLWGLINRFVEHEGKRVILIANSDKHTERPDFLLSREKLVGQIVTIQPNVDAAIAAIWGDIPDGQGRRFLQAHQAIMKTTFEEAKHQNLRLLLRAIRDAADLIDQIEPEMVAHTTSVQRLTQTFLTLHMAYHGGVIDKDGLRQRGETGRYLNSGKDEDGSPLDKLKQNHPNADILNYRGGALPTELGVNLLVDGYASAAQINIALKTTGHFTAPKETPDWIRLWNWEEQDTAELEGIIARIEASLTNFEVTNPGEILQIYGALNFMGKYRDDFCPRKTARKFYCYVRALSKRGILPARVASFAAVHEQYGFDWTSGTISYEGYGFKPAPKGKGLCLLIRKLMDQAFAGKLPERASELLGYLQDQPETFLDLLEKNTGEGVSYWETPILHYMDCLAAAEAIFKLSQRDRATALRVLDAIFYRKLKNSKALSAEHEWIENLKVKLVAKANAVSAIFAAQMRLLIQRAETKAG</sequence>
<feature type="domain" description="KAP NTPase" evidence="1">
    <location>
        <begin position="21"/>
        <end position="65"/>
    </location>
</feature>
<organism evidence="2 3">
    <name type="scientific">Phaeobacter piscinae</name>
    <dbReference type="NCBI Taxonomy" id="1580596"/>
    <lineage>
        <taxon>Bacteria</taxon>
        <taxon>Pseudomonadati</taxon>
        <taxon>Pseudomonadota</taxon>
        <taxon>Alphaproteobacteria</taxon>
        <taxon>Rhodobacterales</taxon>
        <taxon>Roseobacteraceae</taxon>
        <taxon>Phaeobacter</taxon>
    </lineage>
</organism>
<dbReference type="InterPro" id="IPR027417">
    <property type="entry name" value="P-loop_NTPase"/>
</dbReference>
<reference evidence="2 3" key="2">
    <citation type="journal article" date="2017" name="Genome Biol. Evol.">
        <title>Trajectories and Drivers of Genome Evolution in Surface-Associated Marine Phaeobacter.</title>
        <authorList>
            <person name="Freese H.M."/>
            <person name="Sikorski J."/>
            <person name="Bunk B."/>
            <person name="Scheuner C."/>
            <person name="Meier-Kolthoff J.P."/>
            <person name="Sproer C."/>
            <person name="Gram L."/>
            <person name="Overmann J."/>
        </authorList>
    </citation>
    <scope>NUCLEOTIDE SEQUENCE [LARGE SCALE GENOMIC DNA]</scope>
    <source>
        <strain evidence="2 3">P36</strain>
    </source>
</reference>
<proteinExistence type="predicted"/>
<evidence type="ECO:0000259" key="1">
    <source>
        <dbReference type="Pfam" id="PF07693"/>
    </source>
</evidence>
<keyword evidence="3" id="KW-1185">Reference proteome</keyword>
<dbReference type="EMBL" id="CP010643">
    <property type="protein sequence ID" value="ATG34658.1"/>
    <property type="molecule type" value="Genomic_DNA"/>
</dbReference>
<dbReference type="Proteomes" id="UP000218891">
    <property type="component" value="Chromosome"/>
</dbReference>
<reference evidence="2 3" key="1">
    <citation type="journal article" date="2017" name="Front. Microbiol.">
        <title>Phaeobacter piscinae sp. nov., a species of the Roseobacter group and potential aquaculture probiont.</title>
        <authorList>
            <person name="Sonnenschein E.C."/>
            <person name="Phippen C.B.W."/>
            <person name="Nielsen K.F."/>
            <person name="Mateiu R.V."/>
            <person name="Melchiorsen J."/>
            <person name="Gram L."/>
            <person name="Overmann J."/>
            <person name="Freese H.M."/>
        </authorList>
    </citation>
    <scope>NUCLEOTIDE SEQUENCE [LARGE SCALE GENOMIC DNA]</scope>
    <source>
        <strain evidence="2 3">P36</strain>
    </source>
</reference>
<protein>
    <recommendedName>
        <fullName evidence="1">KAP NTPase domain-containing protein</fullName>
    </recommendedName>
</protein>
<accession>A0ABN5DCB7</accession>
<name>A0ABN5DCB7_9RHOB</name>